<accession>A0A9P5PMY1</accession>
<evidence type="ECO:0000313" key="1">
    <source>
        <dbReference type="EMBL" id="KAF9066236.1"/>
    </source>
</evidence>
<sequence length="159" mass="18353">MSTTSGKQNLSKNEKKIIWIRENISRIEALGADDFAACPHELFAELTVFLKSRSKPVENWNSFFRHTNAASLMIEDKTIKHTLLVTHIRFVQSKDTSDAMTHHEKRRLLLNIGLNFKEYSVQDAIVEGNKSMTLPGGTVLKFEHRERDREPIFKLRTTI</sequence>
<reference evidence="1" key="1">
    <citation type="submission" date="2020-11" db="EMBL/GenBank/DDBJ databases">
        <authorList>
            <consortium name="DOE Joint Genome Institute"/>
            <person name="Ahrendt S."/>
            <person name="Riley R."/>
            <person name="Andreopoulos W."/>
            <person name="Labutti K."/>
            <person name="Pangilinan J."/>
            <person name="Ruiz-Duenas F.J."/>
            <person name="Barrasa J.M."/>
            <person name="Sanchez-Garcia M."/>
            <person name="Camarero S."/>
            <person name="Miyauchi S."/>
            <person name="Serrano A."/>
            <person name="Linde D."/>
            <person name="Babiker R."/>
            <person name="Drula E."/>
            <person name="Ayuso-Fernandez I."/>
            <person name="Pacheco R."/>
            <person name="Padilla G."/>
            <person name="Ferreira P."/>
            <person name="Barriuso J."/>
            <person name="Kellner H."/>
            <person name="Castanera R."/>
            <person name="Alfaro M."/>
            <person name="Ramirez L."/>
            <person name="Pisabarro A.G."/>
            <person name="Kuo A."/>
            <person name="Tritt A."/>
            <person name="Lipzen A."/>
            <person name="He G."/>
            <person name="Yan M."/>
            <person name="Ng V."/>
            <person name="Cullen D."/>
            <person name="Martin F."/>
            <person name="Rosso M.-N."/>
            <person name="Henrissat B."/>
            <person name="Hibbett D."/>
            <person name="Martinez A.T."/>
            <person name="Grigoriev I.V."/>
        </authorList>
    </citation>
    <scope>NUCLEOTIDE SEQUENCE</scope>
    <source>
        <strain evidence="1">AH 40177</strain>
    </source>
</reference>
<comment type="caution">
    <text evidence="1">The sequence shown here is derived from an EMBL/GenBank/DDBJ whole genome shotgun (WGS) entry which is preliminary data.</text>
</comment>
<proteinExistence type="predicted"/>
<evidence type="ECO:0000313" key="2">
    <source>
        <dbReference type="Proteomes" id="UP000772434"/>
    </source>
</evidence>
<keyword evidence="2" id="KW-1185">Reference proteome</keyword>
<name>A0A9P5PMY1_9AGAR</name>
<dbReference type="AlphaFoldDB" id="A0A9P5PMY1"/>
<dbReference type="EMBL" id="JADNRY010000090">
    <property type="protein sequence ID" value="KAF9066236.1"/>
    <property type="molecule type" value="Genomic_DNA"/>
</dbReference>
<dbReference type="Proteomes" id="UP000772434">
    <property type="component" value="Unassembled WGS sequence"/>
</dbReference>
<gene>
    <name evidence="1" type="ORF">BDP27DRAFT_1044324</name>
</gene>
<organism evidence="1 2">
    <name type="scientific">Rhodocollybia butyracea</name>
    <dbReference type="NCBI Taxonomy" id="206335"/>
    <lineage>
        <taxon>Eukaryota</taxon>
        <taxon>Fungi</taxon>
        <taxon>Dikarya</taxon>
        <taxon>Basidiomycota</taxon>
        <taxon>Agaricomycotina</taxon>
        <taxon>Agaricomycetes</taxon>
        <taxon>Agaricomycetidae</taxon>
        <taxon>Agaricales</taxon>
        <taxon>Marasmiineae</taxon>
        <taxon>Omphalotaceae</taxon>
        <taxon>Rhodocollybia</taxon>
    </lineage>
</organism>
<protein>
    <submittedName>
        <fullName evidence="1">Uncharacterized protein</fullName>
    </submittedName>
</protein>